<accession>A0ABQ4U256</accession>
<keyword evidence="4" id="KW-1185">Reference proteome</keyword>
<proteinExistence type="predicted"/>
<comment type="caution">
    <text evidence="3">The sequence shown here is derived from an EMBL/GenBank/DDBJ whole genome shotgun (WGS) entry which is preliminary data.</text>
</comment>
<feature type="compositionally biased region" description="Basic and acidic residues" evidence="1">
    <location>
        <begin position="44"/>
        <end position="54"/>
    </location>
</feature>
<feature type="compositionally biased region" description="Gly residues" evidence="1">
    <location>
        <begin position="68"/>
        <end position="78"/>
    </location>
</feature>
<sequence length="98" mass="10353">MRFTNTVVFSAFVLSFLPSVSMAQSARWNALEQPRTFRAQEQSVDLRRTDRRDPTGILRGQGVSSLYGGMGNMGGGSGRSANTGIGLGGIGASQGARN</sequence>
<dbReference type="EMBL" id="BPRB01000198">
    <property type="protein sequence ID" value="GJE61254.1"/>
    <property type="molecule type" value="Genomic_DNA"/>
</dbReference>
<dbReference type="Proteomes" id="UP001055057">
    <property type="component" value="Unassembled WGS sequence"/>
</dbReference>
<protein>
    <submittedName>
        <fullName evidence="3">Uncharacterized protein</fullName>
    </submittedName>
</protein>
<reference evidence="3" key="1">
    <citation type="journal article" date="2021" name="Front. Microbiol.">
        <title>Comprehensive Comparative Genomics and Phenotyping of Methylobacterium Species.</title>
        <authorList>
            <person name="Alessa O."/>
            <person name="Ogura Y."/>
            <person name="Fujitani Y."/>
            <person name="Takami H."/>
            <person name="Hayashi T."/>
            <person name="Sahin N."/>
            <person name="Tani A."/>
        </authorList>
    </citation>
    <scope>NUCLEOTIDE SEQUENCE</scope>
    <source>
        <strain evidence="3">DSM 23632</strain>
    </source>
</reference>
<reference evidence="3" key="2">
    <citation type="submission" date="2021-08" db="EMBL/GenBank/DDBJ databases">
        <authorList>
            <person name="Tani A."/>
            <person name="Ola A."/>
            <person name="Ogura Y."/>
            <person name="Katsura K."/>
            <person name="Hayashi T."/>
        </authorList>
    </citation>
    <scope>NUCLEOTIDE SEQUENCE</scope>
    <source>
        <strain evidence="3">DSM 23632</strain>
    </source>
</reference>
<evidence type="ECO:0000313" key="4">
    <source>
        <dbReference type="Proteomes" id="UP001055057"/>
    </source>
</evidence>
<feature type="region of interest" description="Disordered" evidence="1">
    <location>
        <begin position="39"/>
        <end position="98"/>
    </location>
</feature>
<keyword evidence="2" id="KW-0732">Signal</keyword>
<evidence type="ECO:0000256" key="1">
    <source>
        <dbReference type="SAM" id="MobiDB-lite"/>
    </source>
</evidence>
<gene>
    <name evidence="3" type="ORF">MPOCJGCO_3375</name>
</gene>
<name>A0ABQ4U256_9HYPH</name>
<organism evidence="3 4">
    <name type="scientific">Methylobacterium trifolii</name>
    <dbReference type="NCBI Taxonomy" id="1003092"/>
    <lineage>
        <taxon>Bacteria</taxon>
        <taxon>Pseudomonadati</taxon>
        <taxon>Pseudomonadota</taxon>
        <taxon>Alphaproteobacteria</taxon>
        <taxon>Hyphomicrobiales</taxon>
        <taxon>Methylobacteriaceae</taxon>
        <taxon>Methylobacterium</taxon>
    </lineage>
</organism>
<feature type="signal peptide" evidence="2">
    <location>
        <begin position="1"/>
        <end position="23"/>
    </location>
</feature>
<feature type="chain" id="PRO_5046814707" evidence="2">
    <location>
        <begin position="24"/>
        <end position="98"/>
    </location>
</feature>
<evidence type="ECO:0000313" key="3">
    <source>
        <dbReference type="EMBL" id="GJE61254.1"/>
    </source>
</evidence>
<evidence type="ECO:0000256" key="2">
    <source>
        <dbReference type="SAM" id="SignalP"/>
    </source>
</evidence>